<evidence type="ECO:0000313" key="3">
    <source>
        <dbReference type="EMBL" id="KIL70823.1"/>
    </source>
</evidence>
<evidence type="ECO:0000313" key="4">
    <source>
        <dbReference type="Proteomes" id="UP000054549"/>
    </source>
</evidence>
<keyword evidence="2" id="KW-1133">Transmembrane helix</keyword>
<dbReference type="InterPro" id="IPR026749">
    <property type="entry name" value="Tmem135"/>
</dbReference>
<feature type="transmembrane region" description="Helical" evidence="2">
    <location>
        <begin position="426"/>
        <end position="446"/>
    </location>
</feature>
<feature type="transmembrane region" description="Helical" evidence="2">
    <location>
        <begin position="118"/>
        <end position="135"/>
    </location>
</feature>
<dbReference type="EMBL" id="KN818223">
    <property type="protein sequence ID" value="KIL70823.1"/>
    <property type="molecule type" value="Genomic_DNA"/>
</dbReference>
<dbReference type="Proteomes" id="UP000054549">
    <property type="component" value="Unassembled WGS sequence"/>
</dbReference>
<feature type="transmembrane region" description="Helical" evidence="2">
    <location>
        <begin position="59"/>
        <end position="81"/>
    </location>
</feature>
<keyword evidence="4" id="KW-1185">Reference proteome</keyword>
<keyword evidence="2" id="KW-0812">Transmembrane</keyword>
<feature type="transmembrane region" description="Helical" evidence="2">
    <location>
        <begin position="382"/>
        <end position="406"/>
    </location>
</feature>
<dbReference type="HOGENOM" id="CLU_012946_2_1_1"/>
<feature type="transmembrane region" description="Helical" evidence="2">
    <location>
        <begin position="16"/>
        <end position="38"/>
    </location>
</feature>
<sequence>MIDDPTHPIHVALRTYALTLSFSVGPSLVTQLALPLITKRRVSSTQLRKFIRVLGREHSFVGFTAAITLAIGGGATIRHLLQTIDELPATDDSETVYSSLWRKARIRVPRLNEQKKTFLSYLVASIVGFLLLQSGRRRWRQIRRSKRLDGLNNDSSSSSSLDLTILLFVRAMDVLLQYGISGNQQFQQQEPANLLRDKGKVEKRKYLTSRIDALIFWACSARIMWCFFYEPQKLPRTYVKWIGKLANLDHRLLRTLNLIRDGSWSYLRGSPENRSLLMSYAQELGLAKGCGDPLSLPPYGGPTAKNVWHALGIKGRPDVGGLPCELVHGRVGQSFGLSSSCTANAFLRGLTAFVEAAALYLPVHVLPVLLTKPKHLLRPHHAFSTLMSVLRSASFLSTFIASYWYAVCLTRTTILARLLPWISHDFWDGPYGCILAGTLVCGNSIWIENGRRRGEMALYVLPRALRTLLPGSWISKNSKGLSLIERFASIVSLSILLTAAIHRPDTLRGLSRWTLAFIVNGPNTGFWKRRRQSPSIPPTPTIPDKNPDTNDTSMRSV</sequence>
<organism evidence="3 4">
    <name type="scientific">Amanita muscaria (strain Koide BX008)</name>
    <dbReference type="NCBI Taxonomy" id="946122"/>
    <lineage>
        <taxon>Eukaryota</taxon>
        <taxon>Fungi</taxon>
        <taxon>Dikarya</taxon>
        <taxon>Basidiomycota</taxon>
        <taxon>Agaricomycotina</taxon>
        <taxon>Agaricomycetes</taxon>
        <taxon>Agaricomycetidae</taxon>
        <taxon>Agaricales</taxon>
        <taxon>Pluteineae</taxon>
        <taxon>Amanitaceae</taxon>
        <taxon>Amanita</taxon>
    </lineage>
</organism>
<evidence type="ECO:0000256" key="1">
    <source>
        <dbReference type="SAM" id="MobiDB-lite"/>
    </source>
</evidence>
<dbReference type="OrthoDB" id="4021778at2759"/>
<proteinExistence type="predicted"/>
<dbReference type="AlphaFoldDB" id="A0A0C2XNS4"/>
<dbReference type="PANTHER" id="PTHR12459">
    <property type="entry name" value="TRANSMEMBRANE PROTEIN 135-RELATED"/>
    <property type="match status" value="1"/>
</dbReference>
<evidence type="ECO:0008006" key="5">
    <source>
        <dbReference type="Google" id="ProtNLM"/>
    </source>
</evidence>
<accession>A0A0C2XNS4</accession>
<keyword evidence="2" id="KW-0472">Membrane</keyword>
<name>A0A0C2XNS4_AMAMK</name>
<reference evidence="3 4" key="1">
    <citation type="submission" date="2014-04" db="EMBL/GenBank/DDBJ databases">
        <title>Evolutionary Origins and Diversification of the Mycorrhizal Mutualists.</title>
        <authorList>
            <consortium name="DOE Joint Genome Institute"/>
            <consortium name="Mycorrhizal Genomics Consortium"/>
            <person name="Kohler A."/>
            <person name="Kuo A."/>
            <person name="Nagy L.G."/>
            <person name="Floudas D."/>
            <person name="Copeland A."/>
            <person name="Barry K.W."/>
            <person name="Cichocki N."/>
            <person name="Veneault-Fourrey C."/>
            <person name="LaButti K."/>
            <person name="Lindquist E.A."/>
            <person name="Lipzen A."/>
            <person name="Lundell T."/>
            <person name="Morin E."/>
            <person name="Murat C."/>
            <person name="Riley R."/>
            <person name="Ohm R."/>
            <person name="Sun H."/>
            <person name="Tunlid A."/>
            <person name="Henrissat B."/>
            <person name="Grigoriev I.V."/>
            <person name="Hibbett D.S."/>
            <person name="Martin F."/>
        </authorList>
    </citation>
    <scope>NUCLEOTIDE SEQUENCE [LARGE SCALE GENOMIC DNA]</scope>
    <source>
        <strain evidence="3 4">Koide BX008</strain>
    </source>
</reference>
<protein>
    <recommendedName>
        <fullName evidence="5">Transmembrane protein 135 N-terminal domain-containing protein</fullName>
    </recommendedName>
</protein>
<evidence type="ECO:0000256" key="2">
    <source>
        <dbReference type="SAM" id="Phobius"/>
    </source>
</evidence>
<dbReference type="PANTHER" id="PTHR12459:SF15">
    <property type="entry name" value="TRANSMEMBRANE PROTEIN 135"/>
    <property type="match status" value="1"/>
</dbReference>
<gene>
    <name evidence="3" type="ORF">M378DRAFT_183403</name>
</gene>
<feature type="region of interest" description="Disordered" evidence="1">
    <location>
        <begin position="528"/>
        <end position="557"/>
    </location>
</feature>
<dbReference type="InParanoid" id="A0A0C2XNS4"/>